<sequence>MCTCASDLSCWRPRFLLSTITRPWKFNRRQLAQMCFQIVEFYAACRCLYYQHPIDQCGSFGSPGHEIRQRTTFVGYTCSSHPVIKAATSHEAFLEPKKHRIRIFGTLAVSSNYAEGVEDEAAQDPGFYNNKDNPLHYNGGEEKEQPANYQGEDNVVDAAASYTSDYLSSGSSQELSSISSLAELQVQPLIETFFKDMLGHPVLCYFWPQVMRSSGSRATATLSIQRLLHRYANDLRRGATTRLQQDAARLVKWARLETAQRLAEAHTIESPAEESLQEQRLAEGYSKSHLGYDEELELVGTDDDEIDVTIKYEAVRSFLFESEAFEMFQSNLKDFVRFNKPSIIPKSGYEQAITYLGQQMERYILQHLKPPVQPHQTRVQWTCHCGHTSFDDVVPPAGYSACNLERFLASYATSDAILPRGTPAKAATSSQTTDSANSRPGFAGAVIASISRIFTTARLKFTLPRYIQDTGDKMF</sequence>
<protein>
    <submittedName>
        <fullName evidence="1">Uncharacterized protein</fullName>
    </submittedName>
</protein>
<proteinExistence type="predicted"/>
<keyword evidence="2" id="KW-1185">Reference proteome</keyword>
<evidence type="ECO:0000313" key="2">
    <source>
        <dbReference type="Proteomes" id="UP001175261"/>
    </source>
</evidence>
<dbReference type="EMBL" id="JAPDFR010000004">
    <property type="protein sequence ID" value="KAK0386863.1"/>
    <property type="molecule type" value="Genomic_DNA"/>
</dbReference>
<accession>A0AA39GHN9</accession>
<reference evidence="1" key="1">
    <citation type="submission" date="2022-10" db="EMBL/GenBank/DDBJ databases">
        <title>Determination and structural analysis of whole genome sequence of Sarocladium strictum F4-1.</title>
        <authorList>
            <person name="Hu L."/>
            <person name="Jiang Y."/>
        </authorList>
    </citation>
    <scope>NUCLEOTIDE SEQUENCE</scope>
    <source>
        <strain evidence="1">F4-1</strain>
    </source>
</reference>
<evidence type="ECO:0000313" key="1">
    <source>
        <dbReference type="EMBL" id="KAK0386863.1"/>
    </source>
</evidence>
<name>A0AA39GHN9_SARSR</name>
<gene>
    <name evidence="1" type="ORF">NLU13_5176</name>
</gene>
<comment type="caution">
    <text evidence="1">The sequence shown here is derived from an EMBL/GenBank/DDBJ whole genome shotgun (WGS) entry which is preliminary data.</text>
</comment>
<dbReference type="AlphaFoldDB" id="A0AA39GHN9"/>
<dbReference type="Proteomes" id="UP001175261">
    <property type="component" value="Unassembled WGS sequence"/>
</dbReference>
<organism evidence="1 2">
    <name type="scientific">Sarocladium strictum</name>
    <name type="common">Black bundle disease fungus</name>
    <name type="synonym">Acremonium strictum</name>
    <dbReference type="NCBI Taxonomy" id="5046"/>
    <lineage>
        <taxon>Eukaryota</taxon>
        <taxon>Fungi</taxon>
        <taxon>Dikarya</taxon>
        <taxon>Ascomycota</taxon>
        <taxon>Pezizomycotina</taxon>
        <taxon>Sordariomycetes</taxon>
        <taxon>Hypocreomycetidae</taxon>
        <taxon>Hypocreales</taxon>
        <taxon>Sarocladiaceae</taxon>
        <taxon>Sarocladium</taxon>
    </lineage>
</organism>